<evidence type="ECO:0000313" key="5">
    <source>
        <dbReference type="EMBL" id="QTG02524.1"/>
    </source>
</evidence>
<keyword evidence="5" id="KW-0645">Protease</keyword>
<comment type="cofactor">
    <cofactor evidence="1">
        <name>Zn(2+)</name>
        <dbReference type="ChEBI" id="CHEBI:29105"/>
    </cofactor>
</comment>
<dbReference type="PROSITE" id="PS52035">
    <property type="entry name" value="PEPTIDASE_M14"/>
    <property type="match status" value="1"/>
</dbReference>
<keyword evidence="5" id="KW-0121">Carboxypeptidase</keyword>
<dbReference type="InterPro" id="IPR040626">
    <property type="entry name" value="Pepdidase_M14_N"/>
</dbReference>
<dbReference type="SUPFAM" id="SSF53187">
    <property type="entry name" value="Zn-dependent exopeptidases"/>
    <property type="match status" value="1"/>
</dbReference>
<evidence type="ECO:0000256" key="1">
    <source>
        <dbReference type="ARBA" id="ARBA00001947"/>
    </source>
</evidence>
<keyword evidence="5" id="KW-0378">Hydrolase</keyword>
<dbReference type="AlphaFoldDB" id="A0AAE7RE93"/>
<feature type="active site" description="Proton donor/acceptor" evidence="2">
    <location>
        <position position="369"/>
    </location>
</feature>
<dbReference type="PANTHER" id="PTHR12756">
    <property type="entry name" value="CYTOSOLIC CARBOXYPEPTIDASE"/>
    <property type="match status" value="1"/>
</dbReference>
<feature type="domain" description="Peptidase M14" evidence="4">
    <location>
        <begin position="138"/>
        <end position="408"/>
    </location>
</feature>
<proteinExistence type="inferred from homology"/>
<sequence length="412" mass="46261">MTDGSLSHSNWFKAGPSTDRKNKMVSVTSKIPSGSGEIVSATDHRDIRLRLKKDPGDVFLGWYHFRVSGAQGKDCRFSFENANETLGWRLANREDYENMWQNTGPVASYDGTTWFRLRGDYDGEIYSFEHTPEHDICYYAFWAPYEPARELAFISKAQTSDLVSLTTIGESVQGRPIDMLTIGTPGPGKPSCWIISRQHSCETQGGYFVEGIVDRLLDKTDPTARALLSSAVFYIVHNCNPDGSALGLTRSNAVGANLNREWTSPSLEKSPEIFHLRNKMEEIGVDFCLDCHADKELRCNFIWPSENVPTWKPERRDIFTQFENAWAAASPDYELGHPYPGGCPTEPDLGMGWNWIGNRFPHALSVLLEQPYKDVTEFPMPETGWSPERAYGFGHSLPEALRAVVGNLNVSS</sequence>
<dbReference type="Proteomes" id="UP000663912">
    <property type="component" value="Chromosome 2"/>
</dbReference>
<dbReference type="GO" id="GO:0004181">
    <property type="term" value="F:metallocarboxypeptidase activity"/>
    <property type="evidence" value="ECO:0007669"/>
    <property type="project" value="InterPro"/>
</dbReference>
<reference evidence="5" key="1">
    <citation type="submission" date="2020-02" db="EMBL/GenBank/DDBJ databases">
        <title>Unexpected conservation and global transmission of agrobacterial virulence plasmids.</title>
        <authorList>
            <person name="Weisberg A.J."/>
            <person name="Davis E.W. II"/>
            <person name="Tabima J.R."/>
            <person name="Belcher M.S."/>
            <person name="Miller M."/>
            <person name="Kuo C.-H."/>
            <person name="Loper J.E."/>
            <person name="Grunwald N.J."/>
            <person name="Putnam M.L."/>
            <person name="Chang J.H."/>
        </authorList>
    </citation>
    <scope>NUCLEOTIDE SEQUENCE</scope>
    <source>
        <strain evidence="5">W2/73</strain>
    </source>
</reference>
<accession>A0AAE7RE93</accession>
<dbReference type="RefSeq" id="WP_083212587.1">
    <property type="nucleotide sequence ID" value="NZ_CP049207.1"/>
</dbReference>
<gene>
    <name evidence="5" type="ORF">G6M88_19220</name>
</gene>
<dbReference type="Pfam" id="PF18027">
    <property type="entry name" value="Pepdidase_M14_N"/>
    <property type="match status" value="1"/>
</dbReference>
<evidence type="ECO:0000313" key="6">
    <source>
        <dbReference type="Proteomes" id="UP000663912"/>
    </source>
</evidence>
<dbReference type="Pfam" id="PF00246">
    <property type="entry name" value="Peptidase_M14"/>
    <property type="match status" value="1"/>
</dbReference>
<dbReference type="EMBL" id="CP049207">
    <property type="protein sequence ID" value="QTG02524.1"/>
    <property type="molecule type" value="Genomic_DNA"/>
</dbReference>
<dbReference type="Gene3D" id="3.40.630.10">
    <property type="entry name" value="Zn peptidases"/>
    <property type="match status" value="1"/>
</dbReference>
<dbReference type="KEGG" id="arui:G6M88_19220"/>
<evidence type="ECO:0000259" key="4">
    <source>
        <dbReference type="PROSITE" id="PS52035"/>
    </source>
</evidence>
<evidence type="ECO:0000256" key="2">
    <source>
        <dbReference type="PROSITE-ProRule" id="PRU01379"/>
    </source>
</evidence>
<dbReference type="SMART" id="SM00631">
    <property type="entry name" value="Zn_pept"/>
    <property type="match status" value="1"/>
</dbReference>
<dbReference type="CDD" id="cd06234">
    <property type="entry name" value="M14_PaCCP-like"/>
    <property type="match status" value="1"/>
</dbReference>
<dbReference type="PANTHER" id="PTHR12756:SF11">
    <property type="entry name" value="CYTOSOLIC CARBOXYPEPTIDASE 1"/>
    <property type="match status" value="1"/>
</dbReference>
<dbReference type="InterPro" id="IPR050821">
    <property type="entry name" value="Cytosolic_carboxypeptidase"/>
</dbReference>
<dbReference type="Gene3D" id="2.60.40.3120">
    <property type="match status" value="1"/>
</dbReference>
<dbReference type="GO" id="GO:0008270">
    <property type="term" value="F:zinc ion binding"/>
    <property type="evidence" value="ECO:0007669"/>
    <property type="project" value="InterPro"/>
</dbReference>
<organism evidence="5 6">
    <name type="scientific">Agrobacterium rubi</name>
    <dbReference type="NCBI Taxonomy" id="28099"/>
    <lineage>
        <taxon>Bacteria</taxon>
        <taxon>Pseudomonadati</taxon>
        <taxon>Pseudomonadota</taxon>
        <taxon>Alphaproteobacteria</taxon>
        <taxon>Hyphomicrobiales</taxon>
        <taxon>Rhizobiaceae</taxon>
        <taxon>Rhizobium/Agrobacterium group</taxon>
        <taxon>Agrobacterium</taxon>
    </lineage>
</organism>
<dbReference type="GO" id="GO:0006508">
    <property type="term" value="P:proteolysis"/>
    <property type="evidence" value="ECO:0007669"/>
    <property type="project" value="InterPro"/>
</dbReference>
<evidence type="ECO:0000256" key="3">
    <source>
        <dbReference type="SAM" id="MobiDB-lite"/>
    </source>
</evidence>
<comment type="similarity">
    <text evidence="2">Belongs to the peptidase M14 family.</text>
</comment>
<feature type="compositionally biased region" description="Polar residues" evidence="3">
    <location>
        <begin position="1"/>
        <end position="10"/>
    </location>
</feature>
<name>A0AAE7RE93_9HYPH</name>
<dbReference type="InterPro" id="IPR000834">
    <property type="entry name" value="Peptidase_M14"/>
</dbReference>
<feature type="region of interest" description="Disordered" evidence="3">
    <location>
        <begin position="1"/>
        <end position="23"/>
    </location>
</feature>
<protein>
    <submittedName>
        <fullName evidence="5">Carboxypeptidase family protein</fullName>
    </submittedName>
</protein>